<sequence length="546" mass="58758">MTTTTDEGVDGAKRASGAPPKKPTKRQRQAAGIADAASGGLGLMLVKIVSLGLVDAIALYALFVLVVNDEWLIAAIVAVVAIFVNWVYFSRKRLPAKYLTPGVIFLVIFQIFVLIYTSYVGFTNYGTGHNGSKEQAVGALMSAALDRVPDSPTYPVAVVDRLGELSLVVTGPNGGVFIGGEERPLEPASGAQMENGVAVGVDGYTTLSFQEIVARTDEITELAVPFSDDPNEGALRTPDGRSAYQYTSSLEYDEAAGTMTNLDTGVVYTDIGTGAFTSDAGDELLPGWQITVGFDNYLKALTDTRLSGPLAYVTTWTFAFAAISVASTFFLGLFLAIVFNDMRMRGRKLYRTVLILPYAVPSFLSALVWAGMMNESFGFINQVLLGGASVPWLTDPVMAKVSVLLVNLWLGFPYMFLVCTGALQSIPDEVVEAATVDGARPWGIFRLIKLPLLLVTVAPLLIASFAFNFNNFNIIYMLTNGGPRDTGAPIPVGYTDILITMVYKVAFTGQTRDYGLASAYSILIFIVVAVISIIAFRRTKALEELN</sequence>
<feature type="region of interest" description="Disordered" evidence="11">
    <location>
        <begin position="1"/>
        <end position="28"/>
    </location>
</feature>
<dbReference type="GO" id="GO:1990060">
    <property type="term" value="C:maltose transport complex"/>
    <property type="evidence" value="ECO:0007669"/>
    <property type="project" value="TreeGrafter"/>
</dbReference>
<feature type="domain" description="ABC transmembrane type-1" evidence="12">
    <location>
        <begin position="314"/>
        <end position="535"/>
    </location>
</feature>
<feature type="transmembrane region" description="Helical" evidence="9">
    <location>
        <begin position="71"/>
        <end position="89"/>
    </location>
</feature>
<keyword evidence="8 9" id="KW-0472">Membrane</keyword>
<keyword evidence="6 9" id="KW-0812">Transmembrane</keyword>
<comment type="caution">
    <text evidence="13">The sequence shown here is derived from an EMBL/GenBank/DDBJ whole genome shotgun (WGS) entry which is preliminary data.</text>
</comment>
<protein>
    <recommendedName>
        <fullName evidence="10">Maltose/maltodextrin transport system permease protein</fullName>
    </recommendedName>
</protein>
<keyword evidence="4 10" id="KW-1003">Cell membrane</keyword>
<keyword evidence="7 9" id="KW-1133">Transmembrane helix</keyword>
<dbReference type="PROSITE" id="PS50928">
    <property type="entry name" value="ABC_TM1"/>
    <property type="match status" value="1"/>
</dbReference>
<feature type="transmembrane region" description="Helical" evidence="9">
    <location>
        <begin position="488"/>
        <end position="506"/>
    </location>
</feature>
<evidence type="ECO:0000256" key="9">
    <source>
        <dbReference type="RuleBase" id="RU363032"/>
    </source>
</evidence>
<proteinExistence type="inferred from homology"/>
<evidence type="ECO:0000256" key="8">
    <source>
        <dbReference type="ARBA" id="ARBA00023136"/>
    </source>
</evidence>
<dbReference type="Pfam" id="PF16296">
    <property type="entry name" value="TM_PBP2_N"/>
    <property type="match status" value="1"/>
</dbReference>
<comment type="subcellular location">
    <subcellularLocation>
        <location evidence="1 9">Cell membrane</location>
        <topology evidence="1 9">Multi-pass membrane protein</topology>
    </subcellularLocation>
</comment>
<comment type="similarity">
    <text evidence="2 10">Belongs to the binding-protein-dependent transport system permease family. MalFG subfamily.</text>
</comment>
<dbReference type="InterPro" id="IPR000515">
    <property type="entry name" value="MetI-like"/>
</dbReference>
<feature type="transmembrane region" description="Helical" evidence="9">
    <location>
        <begin position="349"/>
        <end position="370"/>
    </location>
</feature>
<evidence type="ECO:0000256" key="7">
    <source>
        <dbReference type="ARBA" id="ARBA00022989"/>
    </source>
</evidence>
<feature type="transmembrane region" description="Helical" evidence="9">
    <location>
        <begin position="316"/>
        <end position="337"/>
    </location>
</feature>
<evidence type="ECO:0000256" key="4">
    <source>
        <dbReference type="ARBA" id="ARBA00022475"/>
    </source>
</evidence>
<dbReference type="EMBL" id="BSDP01000001">
    <property type="protein sequence ID" value="GLI26830.1"/>
    <property type="molecule type" value="Genomic_DNA"/>
</dbReference>
<comment type="function">
    <text evidence="10">Part of the ABC transporter complex MalEFGK involved in maltose/maltodextrin import. Probably responsible for the translocation of the substrate across the membrane.</text>
</comment>
<organism evidence="13 14">
    <name type="scientific">Agromyces rhizosphaerae</name>
    <dbReference type="NCBI Taxonomy" id="88374"/>
    <lineage>
        <taxon>Bacteria</taxon>
        <taxon>Bacillati</taxon>
        <taxon>Actinomycetota</taxon>
        <taxon>Actinomycetes</taxon>
        <taxon>Micrococcales</taxon>
        <taxon>Microbacteriaceae</taxon>
        <taxon>Agromyces</taxon>
    </lineage>
</organism>
<dbReference type="GO" id="GO:0042956">
    <property type="term" value="P:maltodextrin transmembrane transport"/>
    <property type="evidence" value="ECO:0007669"/>
    <property type="project" value="TreeGrafter"/>
</dbReference>
<dbReference type="PANTHER" id="PTHR47314:SF1">
    <property type="entry name" value="MALTOSE_MALTODEXTRIN TRANSPORT SYSTEM PERMEASE PROTEIN MALF"/>
    <property type="match status" value="1"/>
</dbReference>
<gene>
    <name evidence="13" type="ORF">ARHIZOSPH14_10720</name>
</gene>
<keyword evidence="5 10" id="KW-0762">Sugar transport</keyword>
<dbReference type="InterPro" id="IPR035906">
    <property type="entry name" value="MetI-like_sf"/>
</dbReference>
<dbReference type="InterPro" id="IPR035277">
    <property type="entry name" value="MalF_N"/>
</dbReference>
<reference evidence="13" key="1">
    <citation type="submission" date="2022-12" db="EMBL/GenBank/DDBJ databases">
        <title>Reference genome sequencing for broad-spectrum identification of bacterial and archaeal isolates by mass spectrometry.</title>
        <authorList>
            <person name="Sekiguchi Y."/>
            <person name="Tourlousse D.M."/>
        </authorList>
    </citation>
    <scope>NUCLEOTIDE SEQUENCE</scope>
    <source>
        <strain evidence="13">14</strain>
    </source>
</reference>
<name>A0A9W6CUX5_9MICO</name>
<evidence type="ECO:0000256" key="11">
    <source>
        <dbReference type="SAM" id="MobiDB-lite"/>
    </source>
</evidence>
<evidence type="ECO:0000256" key="6">
    <source>
        <dbReference type="ARBA" id="ARBA00022692"/>
    </source>
</evidence>
<dbReference type="Gene3D" id="1.10.3720.10">
    <property type="entry name" value="MetI-like"/>
    <property type="match status" value="1"/>
</dbReference>
<dbReference type="RefSeq" id="WP_281882842.1">
    <property type="nucleotide sequence ID" value="NZ_BSDP01000001.1"/>
</dbReference>
<feature type="transmembrane region" description="Helical" evidence="9">
    <location>
        <begin position="101"/>
        <end position="122"/>
    </location>
</feature>
<dbReference type="GO" id="GO:0015423">
    <property type="term" value="F:ABC-type maltose transporter activity"/>
    <property type="evidence" value="ECO:0007669"/>
    <property type="project" value="TreeGrafter"/>
</dbReference>
<dbReference type="Proteomes" id="UP001144396">
    <property type="component" value="Unassembled WGS sequence"/>
</dbReference>
<dbReference type="InterPro" id="IPR032550">
    <property type="entry name" value="TM_PBP2_N"/>
</dbReference>
<evidence type="ECO:0000256" key="3">
    <source>
        <dbReference type="ARBA" id="ARBA00022448"/>
    </source>
</evidence>
<dbReference type="SUPFAM" id="SSF161098">
    <property type="entry name" value="MetI-like"/>
    <property type="match status" value="1"/>
</dbReference>
<evidence type="ECO:0000256" key="2">
    <source>
        <dbReference type="ARBA" id="ARBA00009047"/>
    </source>
</evidence>
<evidence type="ECO:0000256" key="5">
    <source>
        <dbReference type="ARBA" id="ARBA00022597"/>
    </source>
</evidence>
<dbReference type="Pfam" id="PF00528">
    <property type="entry name" value="BPD_transp_1"/>
    <property type="match status" value="1"/>
</dbReference>
<keyword evidence="3 9" id="KW-0813">Transport</keyword>
<dbReference type="SUPFAM" id="SSF160964">
    <property type="entry name" value="MalF N-terminal region-like"/>
    <property type="match status" value="1"/>
</dbReference>
<accession>A0A9W6CUX5</accession>
<dbReference type="Gene3D" id="3.10.650.10">
    <property type="entry name" value="MalF N-terminal region-like"/>
    <property type="match status" value="1"/>
</dbReference>
<feature type="transmembrane region" description="Helical" evidence="9">
    <location>
        <begin position="518"/>
        <end position="536"/>
    </location>
</feature>
<dbReference type="AlphaFoldDB" id="A0A9W6CUX5"/>
<dbReference type="CDD" id="cd06261">
    <property type="entry name" value="TM_PBP2"/>
    <property type="match status" value="1"/>
</dbReference>
<evidence type="ECO:0000259" key="12">
    <source>
        <dbReference type="PROSITE" id="PS50928"/>
    </source>
</evidence>
<feature type="transmembrane region" description="Helical" evidence="9">
    <location>
        <begin position="401"/>
        <end position="423"/>
    </location>
</feature>
<dbReference type="PANTHER" id="PTHR47314">
    <property type="entry name" value="MALTOSE/MALTODEXTRIN TRANSPORT SYSTEM PERMEASE PROTEIN MALF"/>
    <property type="match status" value="1"/>
</dbReference>
<evidence type="ECO:0000256" key="1">
    <source>
        <dbReference type="ARBA" id="ARBA00004651"/>
    </source>
</evidence>
<evidence type="ECO:0000313" key="14">
    <source>
        <dbReference type="Proteomes" id="UP001144396"/>
    </source>
</evidence>
<evidence type="ECO:0000313" key="13">
    <source>
        <dbReference type="EMBL" id="GLI26830.1"/>
    </source>
</evidence>
<dbReference type="Gene3D" id="1.20.58.370">
    <property type="entry name" value="MalF N-terminal region-like"/>
    <property type="match status" value="1"/>
</dbReference>
<keyword evidence="14" id="KW-1185">Reference proteome</keyword>
<feature type="transmembrane region" description="Helical" evidence="9">
    <location>
        <begin position="443"/>
        <end position="467"/>
    </location>
</feature>
<evidence type="ECO:0000256" key="10">
    <source>
        <dbReference type="RuleBase" id="RU367050"/>
    </source>
</evidence>
<feature type="transmembrane region" description="Helical" evidence="9">
    <location>
        <begin position="45"/>
        <end position="65"/>
    </location>
</feature>